<keyword evidence="8" id="KW-0234">DNA repair</keyword>
<dbReference type="PROSITE" id="PS51194">
    <property type="entry name" value="HELICASE_CTER"/>
    <property type="match status" value="1"/>
</dbReference>
<dbReference type="CDD" id="cd17991">
    <property type="entry name" value="DEXHc_TRCF"/>
    <property type="match status" value="1"/>
</dbReference>
<dbReference type="Gene3D" id="2.40.10.170">
    <property type="match status" value="1"/>
</dbReference>
<evidence type="ECO:0000256" key="4">
    <source>
        <dbReference type="ARBA" id="ARBA00022801"/>
    </source>
</evidence>
<keyword evidence="2" id="KW-0547">Nucleotide-binding</keyword>
<dbReference type="GO" id="GO:0005524">
    <property type="term" value="F:ATP binding"/>
    <property type="evidence" value="ECO:0007669"/>
    <property type="project" value="UniProtKB-KW"/>
</dbReference>
<dbReference type="InterPro" id="IPR003711">
    <property type="entry name" value="CarD-like/TRCF_RID"/>
</dbReference>
<dbReference type="InterPro" id="IPR047112">
    <property type="entry name" value="RecG/Mfd"/>
</dbReference>
<dbReference type="InterPro" id="IPR027417">
    <property type="entry name" value="P-loop_NTPase"/>
</dbReference>
<dbReference type="SUPFAM" id="SSF143517">
    <property type="entry name" value="TRCF domain-like"/>
    <property type="match status" value="1"/>
</dbReference>
<dbReference type="SMART" id="SM00490">
    <property type="entry name" value="HELICc"/>
    <property type="match status" value="1"/>
</dbReference>
<dbReference type="InterPro" id="IPR004576">
    <property type="entry name" value="Mfd"/>
</dbReference>
<evidence type="ECO:0000256" key="3">
    <source>
        <dbReference type="ARBA" id="ARBA00022763"/>
    </source>
</evidence>
<evidence type="ECO:0000259" key="10">
    <source>
        <dbReference type="PROSITE" id="PS51194"/>
    </source>
</evidence>
<dbReference type="GO" id="GO:0016787">
    <property type="term" value="F:hydrolase activity"/>
    <property type="evidence" value="ECO:0007669"/>
    <property type="project" value="UniProtKB-KW"/>
</dbReference>
<dbReference type="PANTHER" id="PTHR47964">
    <property type="entry name" value="ATP-DEPENDENT DNA HELICASE HOMOLOG RECG, CHLOROPLASTIC"/>
    <property type="match status" value="1"/>
</dbReference>
<name>A0A451DBH5_9GAMM</name>
<gene>
    <name evidence="11" type="primary">mfd</name>
    <name evidence="11" type="ORF">BUCILAFE3058_192</name>
</gene>
<dbReference type="PROSITE" id="PS51192">
    <property type="entry name" value="HELICASE_ATP_BIND_1"/>
    <property type="match status" value="1"/>
</dbReference>
<dbReference type="NCBIfam" id="TIGR00580">
    <property type="entry name" value="mfd"/>
    <property type="match status" value="1"/>
</dbReference>
<evidence type="ECO:0000256" key="5">
    <source>
        <dbReference type="ARBA" id="ARBA00022806"/>
    </source>
</evidence>
<dbReference type="EC" id="3.6.4.-" evidence="11"/>
<organism evidence="11 12">
    <name type="scientific">Buchnera aphidicola</name>
    <name type="common">Cinara laricifoliae</name>
    <dbReference type="NCBI Taxonomy" id="2518977"/>
    <lineage>
        <taxon>Bacteria</taxon>
        <taxon>Pseudomonadati</taxon>
        <taxon>Pseudomonadota</taxon>
        <taxon>Gammaproteobacteria</taxon>
        <taxon>Enterobacterales</taxon>
        <taxon>Erwiniaceae</taxon>
        <taxon>Buchnera</taxon>
    </lineage>
</organism>
<dbReference type="Pfam" id="PF03461">
    <property type="entry name" value="TRCF"/>
    <property type="match status" value="1"/>
</dbReference>
<feature type="domain" description="Helicase C-terminal" evidence="10">
    <location>
        <begin position="344"/>
        <end position="503"/>
    </location>
</feature>
<dbReference type="InterPro" id="IPR001650">
    <property type="entry name" value="Helicase_C-like"/>
</dbReference>
<keyword evidence="4 11" id="KW-0378">Hydrolase</keyword>
<dbReference type="SUPFAM" id="SSF52540">
    <property type="entry name" value="P-loop containing nucleoside triphosphate hydrolases"/>
    <property type="match status" value="2"/>
</dbReference>
<evidence type="ECO:0000256" key="8">
    <source>
        <dbReference type="ARBA" id="ARBA00023204"/>
    </source>
</evidence>
<evidence type="ECO:0000313" key="12">
    <source>
        <dbReference type="Proteomes" id="UP000294349"/>
    </source>
</evidence>
<dbReference type="RefSeq" id="WP_154061532.1">
    <property type="nucleotide sequence ID" value="NZ_LR217717.1"/>
</dbReference>
<dbReference type="GO" id="GO:0003684">
    <property type="term" value="F:damaged DNA binding"/>
    <property type="evidence" value="ECO:0007669"/>
    <property type="project" value="InterPro"/>
</dbReference>
<dbReference type="InterPro" id="IPR011545">
    <property type="entry name" value="DEAD/DEAH_box_helicase_dom"/>
</dbReference>
<keyword evidence="3" id="KW-0227">DNA damage</keyword>
<dbReference type="EMBL" id="LR217717">
    <property type="protein sequence ID" value="VFP83676.1"/>
    <property type="molecule type" value="Genomic_DNA"/>
</dbReference>
<dbReference type="Pfam" id="PF02559">
    <property type="entry name" value="CarD_TRCF_RID"/>
    <property type="match status" value="1"/>
</dbReference>
<evidence type="ECO:0000256" key="1">
    <source>
        <dbReference type="ARBA" id="ARBA00022490"/>
    </source>
</evidence>
<dbReference type="PANTHER" id="PTHR47964:SF1">
    <property type="entry name" value="ATP-DEPENDENT DNA HELICASE HOMOLOG RECG, CHLOROPLASTIC"/>
    <property type="match status" value="1"/>
</dbReference>
<keyword evidence="5" id="KW-0347">Helicase</keyword>
<keyword evidence="1" id="KW-0963">Cytoplasm</keyword>
<dbReference type="Gene3D" id="3.40.50.300">
    <property type="entry name" value="P-loop containing nucleotide triphosphate hydrolases"/>
    <property type="match status" value="2"/>
</dbReference>
<dbReference type="InterPro" id="IPR037235">
    <property type="entry name" value="TRCF-like_C_D7"/>
</dbReference>
<reference evidence="11 12" key="1">
    <citation type="submission" date="2019-02" db="EMBL/GenBank/DDBJ databases">
        <authorList>
            <person name="Manzano-Marin A."/>
            <person name="Manzano-Marin A."/>
        </authorList>
    </citation>
    <scope>NUCLEOTIDE SEQUENCE [LARGE SCALE GENOMIC DNA]</scope>
    <source>
        <strain evidence="11 12">BuCilaricifoliae</strain>
    </source>
</reference>
<dbReference type="GO" id="GO:0003678">
    <property type="term" value="F:DNA helicase activity"/>
    <property type="evidence" value="ECO:0007669"/>
    <property type="project" value="TreeGrafter"/>
</dbReference>
<dbReference type="SMART" id="SM01058">
    <property type="entry name" value="CarD_TRCF"/>
    <property type="match status" value="1"/>
</dbReference>
<keyword evidence="7" id="KW-0238">DNA-binding</keyword>
<evidence type="ECO:0000256" key="2">
    <source>
        <dbReference type="ARBA" id="ARBA00022741"/>
    </source>
</evidence>
<dbReference type="AlphaFoldDB" id="A0A451DBH5"/>
<evidence type="ECO:0000313" key="11">
    <source>
        <dbReference type="EMBL" id="VFP83676.1"/>
    </source>
</evidence>
<dbReference type="SMART" id="SM00487">
    <property type="entry name" value="DEXDc"/>
    <property type="match status" value="1"/>
</dbReference>
<evidence type="ECO:0000256" key="7">
    <source>
        <dbReference type="ARBA" id="ARBA00023125"/>
    </source>
</evidence>
<dbReference type="SMART" id="SM00982">
    <property type="entry name" value="TRCF"/>
    <property type="match status" value="1"/>
</dbReference>
<keyword evidence="6" id="KW-0067">ATP-binding</keyword>
<dbReference type="OrthoDB" id="9804325at2"/>
<dbReference type="Pfam" id="PF00270">
    <property type="entry name" value="DEAD"/>
    <property type="match status" value="1"/>
</dbReference>
<proteinExistence type="predicted"/>
<evidence type="ECO:0000259" key="9">
    <source>
        <dbReference type="PROSITE" id="PS51192"/>
    </source>
</evidence>
<dbReference type="InterPro" id="IPR005118">
    <property type="entry name" value="TRCF_C"/>
</dbReference>
<sequence length="695" mass="81234">MKHNILTNNKINNCSKLILKKKIFHKNQLVVHIKYGIGKYIGLCTLNTNGIVTEYCVIMYANQSKLYVPITSLDLISSYNSKIQSEVPLNTLSSKKWLLESNKIKKKIYDVAVQLIDNKSHRCLRTGFSFKKNIFQYKDFCNQCPYLLTDDQKKSIQEIINDMIKPVPMDRLLCGDVGFGKTEIAMRAAFIALDNQKQVALLVPTTLLAQQHHKTFKNRFSKYPYYIDIYSRFTSKKEERLIKYKINNGQINILIGTHKILSKKLIWKNLGLLIIDEEHRFGVHHKEIIKRLYINIDVLTLTATPIPRTLHMSSLGIRDLSIISTPPKKRLTIKTFVQNFNSKIIRRAILKELNRGGQIYYIYNVIKNIEEKKNYLSKLIPEARIQISHGKMHRKDLYKIMYKFLNKSFDVLICTTIIDTGIHISNVNTMIIERADQFGLSQLHQLRGRIGRSERQAYAFFFISNHIKINEKAEKRLNLIKSFTNLGSGFTLSTYDSEIRGVGELLGNHQSGHIKTIGIELYKKFLNNAINTIIKNRDTTALSELSSNNMHVEIKLRISAILPENYINDINIRLMFYKKISCIKNNKKLKEVKNKISSLFGKLPQYAENLFLLTKLKIMSYEIGIKKIKFYVTKICIFFYKKNILNINWLCKKIIKKPQYWKLSNDKLYFYQSFNNNQKSLLWVKNFLYDIIKYH</sequence>
<dbReference type="InterPro" id="IPR036101">
    <property type="entry name" value="CarD-like/TRCF_RID_sf"/>
</dbReference>
<dbReference type="GO" id="GO:0006281">
    <property type="term" value="P:DNA repair"/>
    <property type="evidence" value="ECO:0007669"/>
    <property type="project" value="UniProtKB-KW"/>
</dbReference>
<dbReference type="Pfam" id="PF00271">
    <property type="entry name" value="Helicase_C"/>
    <property type="match status" value="1"/>
</dbReference>
<dbReference type="Gene3D" id="3.90.1150.50">
    <property type="entry name" value="Transcription-repair-coupling factor, D7 domain"/>
    <property type="match status" value="1"/>
</dbReference>
<evidence type="ECO:0000256" key="6">
    <source>
        <dbReference type="ARBA" id="ARBA00022840"/>
    </source>
</evidence>
<accession>A0A451DBH5</accession>
<dbReference type="InterPro" id="IPR014001">
    <property type="entry name" value="Helicase_ATP-bd"/>
</dbReference>
<protein>
    <submittedName>
        <fullName evidence="11">Transcription-repair-coupling factor, partial</fullName>
        <ecNumber evidence="11">3.6.4.-</ecNumber>
    </submittedName>
</protein>
<feature type="domain" description="Helicase ATP-binding" evidence="9">
    <location>
        <begin position="162"/>
        <end position="323"/>
    </location>
</feature>
<dbReference type="Proteomes" id="UP000294349">
    <property type="component" value="Chromosome"/>
</dbReference>
<dbReference type="SUPFAM" id="SSF141259">
    <property type="entry name" value="CarD-like"/>
    <property type="match status" value="1"/>
</dbReference>